<comment type="catalytic activity">
    <reaction evidence="4">
        <text>ADP-D-glycero-beta-D-manno-heptose = ADP-L-glycero-beta-D-manno-heptose</text>
        <dbReference type="Rhea" id="RHEA:17577"/>
        <dbReference type="ChEBI" id="CHEBI:59967"/>
        <dbReference type="ChEBI" id="CHEBI:61506"/>
        <dbReference type="EC" id="5.1.3.20"/>
    </reaction>
</comment>
<evidence type="ECO:0000256" key="1">
    <source>
        <dbReference type="ARBA" id="ARBA00022857"/>
    </source>
</evidence>
<keyword evidence="3 4" id="KW-0119">Carbohydrate metabolism</keyword>
<comment type="function">
    <text evidence="4">Catalyzes the interconversion between ADP-D-glycero-beta-D-manno-heptose and ADP-L-glycero-beta-D-manno-heptose via an epimerization at carbon 6 of the heptose.</text>
</comment>
<feature type="binding site" evidence="4">
    <location>
        <begin position="76"/>
        <end position="80"/>
    </location>
    <ligand>
        <name>NADP(+)</name>
        <dbReference type="ChEBI" id="CHEBI:58349"/>
    </ligand>
</feature>
<feature type="binding site" evidence="4">
    <location>
        <begin position="31"/>
        <end position="32"/>
    </location>
    <ligand>
        <name>NADP(+)</name>
        <dbReference type="ChEBI" id="CHEBI:58349"/>
    </ligand>
</feature>
<dbReference type="InterPro" id="IPR036291">
    <property type="entry name" value="NAD(P)-bd_dom_sf"/>
</dbReference>
<feature type="active site" description="Proton acceptor" evidence="4">
    <location>
        <position position="182"/>
    </location>
</feature>
<protein>
    <recommendedName>
        <fullName evidence="4">ADP-L-glycero-D-manno-heptose-6-epimerase</fullName>
        <ecNumber evidence="4">5.1.3.20</ecNumber>
    </recommendedName>
    <alternativeName>
        <fullName evidence="4">ADP-L-glycero-beta-D-manno-heptose-6-epimerase</fullName>
        <shortName evidence="4">ADP-glyceromanno-heptose 6-epimerase</shortName>
        <shortName evidence="4">ADP-hep 6-epimerase</shortName>
        <shortName evidence="4">AGME</shortName>
    </alternativeName>
</protein>
<dbReference type="Gene3D" id="3.90.25.10">
    <property type="entry name" value="UDP-galactose 4-epimerase, domain 1"/>
    <property type="match status" value="1"/>
</dbReference>
<proteinExistence type="inferred from homology"/>
<dbReference type="PANTHER" id="PTHR43103:SF3">
    <property type="entry name" value="ADP-L-GLYCERO-D-MANNO-HEPTOSE-6-EPIMERASE"/>
    <property type="match status" value="1"/>
</dbReference>
<evidence type="ECO:0000313" key="6">
    <source>
        <dbReference type="EMBL" id="MCY0965302.1"/>
    </source>
</evidence>
<evidence type="ECO:0000259" key="5">
    <source>
        <dbReference type="Pfam" id="PF01370"/>
    </source>
</evidence>
<feature type="binding site" evidence="4">
    <location>
        <begin position="10"/>
        <end position="11"/>
    </location>
    <ligand>
        <name>NADP(+)</name>
        <dbReference type="ChEBI" id="CHEBI:58349"/>
    </ligand>
</feature>
<dbReference type="NCBIfam" id="TIGR02197">
    <property type="entry name" value="heptose_epim"/>
    <property type="match status" value="1"/>
</dbReference>
<dbReference type="Pfam" id="PF01370">
    <property type="entry name" value="Epimerase"/>
    <property type="match status" value="1"/>
</dbReference>
<comment type="similarity">
    <text evidence="4">Belongs to the NAD(P)-dependent epimerase/dehydratase family. HldD subfamily.</text>
</comment>
<dbReference type="HAMAP" id="MF_01601">
    <property type="entry name" value="Heptose_epimerase"/>
    <property type="match status" value="1"/>
</dbReference>
<dbReference type="Proteomes" id="UP001150830">
    <property type="component" value="Unassembled WGS sequence"/>
</dbReference>
<dbReference type="CDD" id="cd05248">
    <property type="entry name" value="ADP_GME_SDR_e"/>
    <property type="match status" value="1"/>
</dbReference>
<feature type="binding site" evidence="4">
    <location>
        <position position="191"/>
    </location>
    <ligand>
        <name>substrate</name>
    </ligand>
</feature>
<feature type="binding site" evidence="4">
    <location>
        <position position="93"/>
    </location>
    <ligand>
        <name>NADP(+)</name>
        <dbReference type="ChEBI" id="CHEBI:58349"/>
    </ligand>
</feature>
<dbReference type="PANTHER" id="PTHR43103">
    <property type="entry name" value="NUCLEOSIDE-DIPHOSPHATE-SUGAR EPIMERASE"/>
    <property type="match status" value="1"/>
</dbReference>
<feature type="binding site" evidence="4">
    <location>
        <position position="286"/>
    </location>
    <ligand>
        <name>substrate</name>
    </ligand>
</feature>
<dbReference type="InterPro" id="IPR001509">
    <property type="entry name" value="Epimerase_deHydtase"/>
</dbReference>
<evidence type="ECO:0000256" key="2">
    <source>
        <dbReference type="ARBA" id="ARBA00023235"/>
    </source>
</evidence>
<reference evidence="6" key="1">
    <citation type="submission" date="2022-11" db="EMBL/GenBank/DDBJ databases">
        <title>Parathalassolutuus dongxingensis gen. nov., sp. nov., a novel member of family Oceanospirillaceae isolated from a coastal shrimp pond in Guangxi, China.</title>
        <authorList>
            <person name="Chen H."/>
        </authorList>
    </citation>
    <scope>NUCLEOTIDE SEQUENCE</scope>
    <source>
        <strain evidence="6">G-43</strain>
    </source>
</reference>
<dbReference type="EC" id="5.1.3.20" evidence="4"/>
<feature type="binding site" evidence="4">
    <location>
        <position position="144"/>
    </location>
    <ligand>
        <name>NADP(+)</name>
        <dbReference type="ChEBI" id="CHEBI:58349"/>
    </ligand>
</feature>
<feature type="binding site" evidence="4">
    <location>
        <position position="182"/>
    </location>
    <ligand>
        <name>NADP(+)</name>
        <dbReference type="ChEBI" id="CHEBI:58349"/>
    </ligand>
</feature>
<dbReference type="RefSeq" id="WP_283173514.1">
    <property type="nucleotide sequence ID" value="NZ_JAPNOA010000025.1"/>
</dbReference>
<dbReference type="EMBL" id="JAPNOA010000025">
    <property type="protein sequence ID" value="MCY0965302.1"/>
    <property type="molecule type" value="Genomic_DNA"/>
</dbReference>
<dbReference type="AlphaFoldDB" id="A0A9X3IRJ9"/>
<dbReference type="Gene3D" id="3.40.50.720">
    <property type="entry name" value="NAD(P)-binding Rossmann-like Domain"/>
    <property type="match status" value="1"/>
</dbReference>
<keyword evidence="2 4" id="KW-0413">Isomerase</keyword>
<feature type="binding site" evidence="4">
    <location>
        <position position="38"/>
    </location>
    <ligand>
        <name>NADP(+)</name>
        <dbReference type="ChEBI" id="CHEBI:58349"/>
    </ligand>
</feature>
<dbReference type="GO" id="GO:0005975">
    <property type="term" value="P:carbohydrate metabolic process"/>
    <property type="evidence" value="ECO:0007669"/>
    <property type="project" value="UniProtKB-UniRule"/>
</dbReference>
<keyword evidence="7" id="KW-1185">Reference proteome</keyword>
<feature type="binding site" evidence="4">
    <location>
        <position position="173"/>
    </location>
    <ligand>
        <name>substrate</name>
    </ligand>
</feature>
<comment type="domain">
    <text evidence="4">Contains a large N-terminal NADP-binding domain, and a smaller C-terminal substrate-binding domain.</text>
</comment>
<dbReference type="GO" id="GO:0008712">
    <property type="term" value="F:ADP-glyceromanno-heptose 6-epimerase activity"/>
    <property type="evidence" value="ECO:0007669"/>
    <property type="project" value="UniProtKB-UniRule"/>
</dbReference>
<comment type="subunit">
    <text evidence="4">Homopentamer.</text>
</comment>
<feature type="binding site" evidence="4">
    <location>
        <position position="184"/>
    </location>
    <ligand>
        <name>substrate</name>
    </ligand>
</feature>
<dbReference type="NCBIfam" id="NF008360">
    <property type="entry name" value="PRK11150.1"/>
    <property type="match status" value="1"/>
</dbReference>
<feature type="domain" description="NAD-dependent epimerase/dehydratase" evidence="5">
    <location>
        <begin position="2"/>
        <end position="246"/>
    </location>
</feature>
<comment type="pathway">
    <text evidence="4">Nucleotide-sugar biosynthesis; ADP-L-glycero-beta-D-manno-heptose biosynthesis; ADP-L-glycero-beta-D-manno-heptose from D-glycero-beta-D-manno-heptose 7-phosphate: step 4/4.</text>
</comment>
<name>A0A9X3IRJ9_9GAMM</name>
<organism evidence="6 7">
    <name type="scientific">Parathalassolituus penaei</name>
    <dbReference type="NCBI Taxonomy" id="2997323"/>
    <lineage>
        <taxon>Bacteria</taxon>
        <taxon>Pseudomonadati</taxon>
        <taxon>Pseudomonadota</taxon>
        <taxon>Gammaproteobacteria</taxon>
        <taxon>Oceanospirillales</taxon>
        <taxon>Oceanospirillaceae</taxon>
        <taxon>Parathalassolituus</taxon>
    </lineage>
</organism>
<feature type="active site" description="Proton acceptor" evidence="4">
    <location>
        <position position="140"/>
    </location>
</feature>
<feature type="binding site" evidence="4">
    <location>
        <position position="218"/>
    </location>
    <ligand>
        <name>substrate</name>
    </ligand>
</feature>
<dbReference type="GO" id="GO:0050661">
    <property type="term" value="F:NADP binding"/>
    <property type="evidence" value="ECO:0007669"/>
    <property type="project" value="InterPro"/>
</dbReference>
<comment type="caution">
    <text evidence="6">The sequence shown here is derived from an EMBL/GenBank/DDBJ whole genome shotgun (WGS) entry which is preliminary data.</text>
</comment>
<evidence type="ECO:0000313" key="7">
    <source>
        <dbReference type="Proteomes" id="UP001150830"/>
    </source>
</evidence>
<accession>A0A9X3IRJ9</accession>
<dbReference type="InterPro" id="IPR011912">
    <property type="entry name" value="Heptose_epim"/>
</dbReference>
<gene>
    <name evidence="6" type="primary">rfaD</name>
    <name evidence="4" type="synonym">hldD</name>
    <name evidence="6" type="ORF">OUO13_08900</name>
</gene>
<feature type="binding site" evidence="4">
    <location>
        <begin position="205"/>
        <end position="208"/>
    </location>
    <ligand>
        <name>substrate</name>
    </ligand>
</feature>
<sequence>MIIVTGGAGFIGSNIVKALNAQGRTDILVVDDLTDGKKFYNLSDCDIADYLDKDDFIRRVQLDDGILDDVEVIFHEGACSSTTEWDGKYMMENNYEYSKILLHACLTEQIPFLYASSAATYGGSAVFKEERSHEKPLNVYGYSKWQFDQYVRQLQERQPHLFQSQVVGFRYFNVYGPREQHKGSMASVAFHFNNQIKDGGICKLFGGCDGYADGEQRRDFVYVGDVVKVNLWFWANPDQSGIFNLGTGRCQSFNDVADAVLAWHSSRGTAASKEYVPFPQHLKGAYQSFTEADISKLRAAGYDQPFADVATGVSLYLDVLNA</sequence>
<evidence type="ECO:0000256" key="4">
    <source>
        <dbReference type="HAMAP-Rule" id="MF_01601"/>
    </source>
</evidence>
<dbReference type="SUPFAM" id="SSF51735">
    <property type="entry name" value="NAD(P)-binding Rossmann-fold domains"/>
    <property type="match status" value="1"/>
</dbReference>
<feature type="binding site" evidence="4">
    <location>
        <position position="53"/>
    </location>
    <ligand>
        <name>NADP(+)</name>
        <dbReference type="ChEBI" id="CHEBI:58349"/>
    </ligand>
</feature>
<keyword evidence="1 4" id="KW-0521">NADP</keyword>
<comment type="cofactor">
    <cofactor evidence="4">
        <name>NADP(+)</name>
        <dbReference type="ChEBI" id="CHEBI:58349"/>
    </cofactor>
    <text evidence="4">Binds 1 NADP(+) per subunit.</text>
</comment>
<feature type="binding site" evidence="4">
    <location>
        <position position="174"/>
    </location>
    <ligand>
        <name>NADP(+)</name>
        <dbReference type="ChEBI" id="CHEBI:58349"/>
    </ligand>
</feature>
<evidence type="ECO:0000256" key="3">
    <source>
        <dbReference type="ARBA" id="ARBA00023277"/>
    </source>
</evidence>